<accession>A0ACB7ZY63</accession>
<protein>
    <submittedName>
        <fullName evidence="1">Uncharacterized protein</fullName>
    </submittedName>
</protein>
<evidence type="ECO:0000313" key="2">
    <source>
        <dbReference type="Proteomes" id="UP000790377"/>
    </source>
</evidence>
<organism evidence="1 2">
    <name type="scientific">Hygrophoropsis aurantiaca</name>
    <dbReference type="NCBI Taxonomy" id="72124"/>
    <lineage>
        <taxon>Eukaryota</taxon>
        <taxon>Fungi</taxon>
        <taxon>Dikarya</taxon>
        <taxon>Basidiomycota</taxon>
        <taxon>Agaricomycotina</taxon>
        <taxon>Agaricomycetes</taxon>
        <taxon>Agaricomycetidae</taxon>
        <taxon>Boletales</taxon>
        <taxon>Coniophorineae</taxon>
        <taxon>Hygrophoropsidaceae</taxon>
        <taxon>Hygrophoropsis</taxon>
    </lineage>
</organism>
<name>A0ACB7ZY63_9AGAM</name>
<evidence type="ECO:0000313" key="1">
    <source>
        <dbReference type="EMBL" id="KAH7905817.1"/>
    </source>
</evidence>
<gene>
    <name evidence="1" type="ORF">BJ138DRAFT_1118136</name>
</gene>
<proteinExistence type="predicted"/>
<comment type="caution">
    <text evidence="1">The sequence shown here is derived from an EMBL/GenBank/DDBJ whole genome shotgun (WGS) entry which is preliminary data.</text>
</comment>
<reference evidence="1" key="1">
    <citation type="journal article" date="2021" name="New Phytol.">
        <title>Evolutionary innovations through gain and loss of genes in the ectomycorrhizal Boletales.</title>
        <authorList>
            <person name="Wu G."/>
            <person name="Miyauchi S."/>
            <person name="Morin E."/>
            <person name="Kuo A."/>
            <person name="Drula E."/>
            <person name="Varga T."/>
            <person name="Kohler A."/>
            <person name="Feng B."/>
            <person name="Cao Y."/>
            <person name="Lipzen A."/>
            <person name="Daum C."/>
            <person name="Hundley H."/>
            <person name="Pangilinan J."/>
            <person name="Johnson J."/>
            <person name="Barry K."/>
            <person name="LaButti K."/>
            <person name="Ng V."/>
            <person name="Ahrendt S."/>
            <person name="Min B."/>
            <person name="Choi I.G."/>
            <person name="Park H."/>
            <person name="Plett J.M."/>
            <person name="Magnuson J."/>
            <person name="Spatafora J.W."/>
            <person name="Nagy L.G."/>
            <person name="Henrissat B."/>
            <person name="Grigoriev I.V."/>
            <person name="Yang Z.L."/>
            <person name="Xu J."/>
            <person name="Martin F.M."/>
        </authorList>
    </citation>
    <scope>NUCLEOTIDE SEQUENCE</scope>
    <source>
        <strain evidence="1">ATCC 28755</strain>
    </source>
</reference>
<sequence>MEAYGDWTDLLPFFSGFTHSNITNHAEDDGIQSTVSPVGSPVTPQPTPVFETFSLQLDETPHDSPGTTYFVSTAFPAHSPNYAHPTDIILLSSDSVFFHVHRAMLQVASKLAFRIGNAMSSPEIPVIVVSEASAVLNIVLHTIYGRTCSGYSPSFEDLSTAVFVLVDNDIVIEEYIASATPLGILILTHAPRRSLEVYILAGRHYLNNLAITASRHLLSCNLSSITDNMAVDMGPIYLRRLFTLHSERLASLRLVLMPPPHPHPETPACEFSEQNKVARAWALASAYLIWDSRVDLTANNIRAVITPMEEHLRCLRCRENLRSRTNTLVLQWASIKETI</sequence>
<dbReference type="Proteomes" id="UP000790377">
    <property type="component" value="Unassembled WGS sequence"/>
</dbReference>
<keyword evidence="2" id="KW-1185">Reference proteome</keyword>
<dbReference type="EMBL" id="MU268118">
    <property type="protein sequence ID" value="KAH7905817.1"/>
    <property type="molecule type" value="Genomic_DNA"/>
</dbReference>